<dbReference type="GO" id="GO:0030366">
    <property type="term" value="F:molybdopterin synthase activity"/>
    <property type="evidence" value="ECO:0007669"/>
    <property type="project" value="UniProtKB-EC"/>
</dbReference>
<proteinExistence type="predicted"/>
<dbReference type="Gene3D" id="3.90.1170.40">
    <property type="entry name" value="Molybdopterin biosynthesis MoaE subunit"/>
    <property type="match status" value="1"/>
</dbReference>
<evidence type="ECO:0000313" key="2">
    <source>
        <dbReference type="Proteomes" id="UP000271603"/>
    </source>
</evidence>
<gene>
    <name evidence="1" type="primary">moaE_3</name>
    <name evidence="1" type="ORF">NCTC9419_04051</name>
</gene>
<dbReference type="GO" id="GO:0006777">
    <property type="term" value="P:Mo-molybdopterin cofactor biosynthetic process"/>
    <property type="evidence" value="ECO:0007669"/>
    <property type="project" value="InterPro"/>
</dbReference>
<accession>A0A3S4GM34</accession>
<sequence length="45" mass="5451">MAFEAAEFIMDYLKTRAPFWKREATEQGERWVEARDSDQQAAKRW</sequence>
<dbReference type="Proteomes" id="UP000271603">
    <property type="component" value="Chromosome"/>
</dbReference>
<dbReference type="EMBL" id="LR134155">
    <property type="protein sequence ID" value="VEA72437.1"/>
    <property type="molecule type" value="Genomic_DNA"/>
</dbReference>
<dbReference type="SUPFAM" id="SSF54690">
    <property type="entry name" value="Molybdopterin synthase subunit MoaE"/>
    <property type="match status" value="1"/>
</dbReference>
<dbReference type="EC" id="2.8.1.12" evidence="1"/>
<dbReference type="AlphaFoldDB" id="A0A3S4GM34"/>
<evidence type="ECO:0000313" key="1">
    <source>
        <dbReference type="EMBL" id="VEA72437.1"/>
    </source>
</evidence>
<dbReference type="InterPro" id="IPR036563">
    <property type="entry name" value="MoaE_sf"/>
</dbReference>
<reference evidence="1 2" key="1">
    <citation type="submission" date="2018-12" db="EMBL/GenBank/DDBJ databases">
        <authorList>
            <consortium name="Pathogen Informatics"/>
        </authorList>
    </citation>
    <scope>NUCLEOTIDE SEQUENCE [LARGE SCALE GENOMIC DNA]</scope>
    <source>
        <strain evidence="1 2">NCTC9419</strain>
    </source>
</reference>
<keyword evidence="1" id="KW-0808">Transferase</keyword>
<protein>
    <submittedName>
        <fullName evidence="1">Molybdopterin synthase catalytic subunit</fullName>
        <ecNumber evidence="1">2.8.1.12</ecNumber>
    </submittedName>
</protein>
<name>A0A3S4GM34_SERRU</name>
<organism evidence="1 2">
    <name type="scientific">Serratia rubidaea</name>
    <name type="common">Serratia marinorubra</name>
    <dbReference type="NCBI Taxonomy" id="61652"/>
    <lineage>
        <taxon>Bacteria</taxon>
        <taxon>Pseudomonadati</taxon>
        <taxon>Pseudomonadota</taxon>
        <taxon>Gammaproteobacteria</taxon>
        <taxon>Enterobacterales</taxon>
        <taxon>Yersiniaceae</taxon>
        <taxon>Serratia</taxon>
    </lineage>
</organism>